<name>A0AAV1SHL4_9ROSI</name>
<dbReference type="EMBL" id="CAWUPB010001184">
    <property type="protein sequence ID" value="CAK7350565.1"/>
    <property type="molecule type" value="Genomic_DNA"/>
</dbReference>
<comment type="caution">
    <text evidence="2">The sequence shown here is derived from an EMBL/GenBank/DDBJ whole genome shotgun (WGS) entry which is preliminary data.</text>
</comment>
<feature type="region of interest" description="Disordered" evidence="1">
    <location>
        <begin position="1"/>
        <end position="20"/>
    </location>
</feature>
<organism evidence="2 3">
    <name type="scientific">Dovyalis caffra</name>
    <dbReference type="NCBI Taxonomy" id="77055"/>
    <lineage>
        <taxon>Eukaryota</taxon>
        <taxon>Viridiplantae</taxon>
        <taxon>Streptophyta</taxon>
        <taxon>Embryophyta</taxon>
        <taxon>Tracheophyta</taxon>
        <taxon>Spermatophyta</taxon>
        <taxon>Magnoliopsida</taxon>
        <taxon>eudicotyledons</taxon>
        <taxon>Gunneridae</taxon>
        <taxon>Pentapetalae</taxon>
        <taxon>rosids</taxon>
        <taxon>fabids</taxon>
        <taxon>Malpighiales</taxon>
        <taxon>Salicaceae</taxon>
        <taxon>Flacourtieae</taxon>
        <taxon>Dovyalis</taxon>
    </lineage>
</organism>
<accession>A0AAV1SHL4</accession>
<keyword evidence="3" id="KW-1185">Reference proteome</keyword>
<protein>
    <submittedName>
        <fullName evidence="2">Uncharacterized protein</fullName>
    </submittedName>
</protein>
<feature type="compositionally biased region" description="Basic and acidic residues" evidence="1">
    <location>
        <begin position="9"/>
        <end position="20"/>
    </location>
</feature>
<dbReference type="Proteomes" id="UP001314170">
    <property type="component" value="Unassembled WGS sequence"/>
</dbReference>
<gene>
    <name evidence="2" type="ORF">DCAF_LOCUS23301</name>
</gene>
<reference evidence="2 3" key="1">
    <citation type="submission" date="2024-01" db="EMBL/GenBank/DDBJ databases">
        <authorList>
            <person name="Waweru B."/>
        </authorList>
    </citation>
    <scope>NUCLEOTIDE SEQUENCE [LARGE SCALE GENOMIC DNA]</scope>
</reference>
<evidence type="ECO:0000256" key="1">
    <source>
        <dbReference type="SAM" id="MobiDB-lite"/>
    </source>
</evidence>
<evidence type="ECO:0000313" key="3">
    <source>
        <dbReference type="Proteomes" id="UP001314170"/>
    </source>
</evidence>
<evidence type="ECO:0000313" key="2">
    <source>
        <dbReference type="EMBL" id="CAK7350565.1"/>
    </source>
</evidence>
<sequence length="168" mass="19151">MRTGVNKRQPTEEKSQSGTKAIERFQEMNQVKSISSNDQQERKTRLYSAISLGFVPSLTNPEKRNLGMDYWQVERRRARPEKVSLPGREYWGGGCQSRSATLNPLFEKTKVLRPMTNAIPPKIGHRSSHSSVNLLDQLRAKGTRDKKCPNFDSLTLTVEEAFIIMRGN</sequence>
<dbReference type="AlphaFoldDB" id="A0AAV1SHL4"/>
<proteinExistence type="predicted"/>